<keyword evidence="2" id="KW-1185">Reference proteome</keyword>
<accession>A0A1J9QHA2</accession>
<comment type="caution">
    <text evidence="1">The sequence shown here is derived from an EMBL/GenBank/DDBJ whole genome shotgun (WGS) entry which is preliminary data.</text>
</comment>
<gene>
    <name evidence="1" type="ORF">ACJ73_00746</name>
</gene>
<evidence type="ECO:0000313" key="1">
    <source>
        <dbReference type="EMBL" id="OJD27864.1"/>
    </source>
</evidence>
<protein>
    <submittedName>
        <fullName evidence="1">Uncharacterized protein</fullName>
    </submittedName>
</protein>
<reference evidence="1 2" key="1">
    <citation type="submission" date="2015-08" db="EMBL/GenBank/DDBJ databases">
        <title>Emmonsia species relationships and genome sequence.</title>
        <authorList>
            <person name="Cuomo C.A."/>
            <person name="Schwartz I.S."/>
            <person name="Kenyon C."/>
            <person name="De Hoog G.S."/>
            <person name="Govender N.P."/>
            <person name="Botha A."/>
            <person name="Moreno L."/>
            <person name="De Vries M."/>
            <person name="Munoz J.F."/>
            <person name="Stielow J.B."/>
        </authorList>
    </citation>
    <scope>NUCLEOTIDE SEQUENCE [LARGE SCALE GENOMIC DNA]</scope>
    <source>
        <strain evidence="1 2">EI222</strain>
    </source>
</reference>
<name>A0A1J9QHA2_9EURO</name>
<organism evidence="1 2">
    <name type="scientific">Blastomyces percursus</name>
    <dbReference type="NCBI Taxonomy" id="1658174"/>
    <lineage>
        <taxon>Eukaryota</taxon>
        <taxon>Fungi</taxon>
        <taxon>Dikarya</taxon>
        <taxon>Ascomycota</taxon>
        <taxon>Pezizomycotina</taxon>
        <taxon>Eurotiomycetes</taxon>
        <taxon>Eurotiomycetidae</taxon>
        <taxon>Onygenales</taxon>
        <taxon>Ajellomycetaceae</taxon>
        <taxon>Blastomyces</taxon>
    </lineage>
</organism>
<dbReference type="Proteomes" id="UP000242791">
    <property type="component" value="Unassembled WGS sequence"/>
</dbReference>
<evidence type="ECO:0000313" key="2">
    <source>
        <dbReference type="Proteomes" id="UP000242791"/>
    </source>
</evidence>
<dbReference type="AlphaFoldDB" id="A0A1J9QHA2"/>
<dbReference type="EMBL" id="LGTZ01000056">
    <property type="protein sequence ID" value="OJD27864.1"/>
    <property type="molecule type" value="Genomic_DNA"/>
</dbReference>
<dbReference type="VEuPathDB" id="FungiDB:ACJ73_00746"/>
<proteinExistence type="predicted"/>
<sequence length="106" mass="11680">MGKKSRPGSLIRGPTSACQNPTIGPLFCILPDELSRAKYRVLFLIGNGTPHLDQIEVTGINVRSTNENNSIQAWLNLIQAAYQQNYLSSLTTMATGSSVRQQDLCW</sequence>